<protein>
    <submittedName>
        <fullName evidence="2">Uncharacterized protein</fullName>
    </submittedName>
</protein>
<feature type="region of interest" description="Disordered" evidence="1">
    <location>
        <begin position="117"/>
        <end position="140"/>
    </location>
</feature>
<dbReference type="AlphaFoldDB" id="A0A7S4GIT4"/>
<proteinExistence type="predicted"/>
<sequence>MTEAECPSHPFLRPCAACFRGNTKRHPKKPHKVPQSSNTLTALSRSRWLHHARTQGCTGGGAPVPAEHPPLCTFLPDSPNPSWVRLHLLAVPNATVCGQFHAPTCGPVLMTSNGATANSPTAALQPPAQPLPGIPSASDP</sequence>
<organism evidence="2">
    <name type="scientific">Eutreptiella gymnastica</name>
    <dbReference type="NCBI Taxonomy" id="73025"/>
    <lineage>
        <taxon>Eukaryota</taxon>
        <taxon>Discoba</taxon>
        <taxon>Euglenozoa</taxon>
        <taxon>Euglenida</taxon>
        <taxon>Spirocuta</taxon>
        <taxon>Euglenophyceae</taxon>
        <taxon>Eutreptiales</taxon>
        <taxon>Eutreptiaceae</taxon>
        <taxon>Eutreptiella</taxon>
    </lineage>
</organism>
<name>A0A7S4GIT4_9EUGL</name>
<evidence type="ECO:0000256" key="1">
    <source>
        <dbReference type="SAM" id="MobiDB-lite"/>
    </source>
</evidence>
<evidence type="ECO:0000313" key="2">
    <source>
        <dbReference type="EMBL" id="CAE0838353.1"/>
    </source>
</evidence>
<gene>
    <name evidence="2" type="ORF">EGYM00163_LOCUS49725</name>
</gene>
<reference evidence="2" key="1">
    <citation type="submission" date="2021-01" db="EMBL/GenBank/DDBJ databases">
        <authorList>
            <person name="Corre E."/>
            <person name="Pelletier E."/>
            <person name="Niang G."/>
            <person name="Scheremetjew M."/>
            <person name="Finn R."/>
            <person name="Kale V."/>
            <person name="Holt S."/>
            <person name="Cochrane G."/>
            <person name="Meng A."/>
            <person name="Brown T."/>
            <person name="Cohen L."/>
        </authorList>
    </citation>
    <scope>NUCLEOTIDE SEQUENCE</scope>
    <source>
        <strain evidence="2">CCMP1594</strain>
    </source>
</reference>
<accession>A0A7S4GIT4</accession>
<dbReference type="EMBL" id="HBJA01144322">
    <property type="protein sequence ID" value="CAE0838353.1"/>
    <property type="molecule type" value="Transcribed_RNA"/>
</dbReference>